<feature type="domain" description="HTH gntR-type" evidence="4">
    <location>
        <begin position="7"/>
        <end position="74"/>
    </location>
</feature>
<dbReference type="Gene3D" id="1.10.10.10">
    <property type="entry name" value="Winged helix-like DNA-binding domain superfamily/Winged helix DNA-binding domain"/>
    <property type="match status" value="1"/>
</dbReference>
<dbReference type="Proteomes" id="UP000199427">
    <property type="component" value="Unassembled WGS sequence"/>
</dbReference>
<dbReference type="EMBL" id="FOES01000020">
    <property type="protein sequence ID" value="SEQ64394.1"/>
    <property type="molecule type" value="Genomic_DNA"/>
</dbReference>
<dbReference type="PANTHER" id="PTHR43537:SF24">
    <property type="entry name" value="GLUCONATE OPERON TRANSCRIPTIONAL REPRESSOR"/>
    <property type="match status" value="1"/>
</dbReference>
<dbReference type="SUPFAM" id="SSF46785">
    <property type="entry name" value="Winged helix' DNA-binding domain"/>
    <property type="match status" value="1"/>
</dbReference>
<dbReference type="PROSITE" id="PS50949">
    <property type="entry name" value="HTH_GNTR"/>
    <property type="match status" value="1"/>
</dbReference>
<evidence type="ECO:0000256" key="1">
    <source>
        <dbReference type="ARBA" id="ARBA00023015"/>
    </source>
</evidence>
<dbReference type="Pfam" id="PF00392">
    <property type="entry name" value="GntR"/>
    <property type="match status" value="1"/>
</dbReference>
<sequence length="215" mass="25313">MVHFEHQTLSQRIADSLTTRLVEGDLKPGTRLTEASLVEEYGTSRAPIREALYILEKSGVVERQPRKGVFVKQYSKHEVREIYDVAYRLTEIALRKSVDNRTPEEIKTLKKYVEEMEQALERQNRKRIYLLVEDLHETLFHLSKNSILIDLYKTFSPKWTTYRLITLSHSNSLNRTVHEYRQVVAAIEEQDYEKAVNAMAEKEERVLCILDRIMD</sequence>
<dbReference type="InterPro" id="IPR011711">
    <property type="entry name" value="GntR_C"/>
</dbReference>
<keyword evidence="1" id="KW-0805">Transcription regulation</keyword>
<keyword evidence="2 5" id="KW-0238">DNA-binding</keyword>
<keyword evidence="3" id="KW-0804">Transcription</keyword>
<evidence type="ECO:0000256" key="2">
    <source>
        <dbReference type="ARBA" id="ARBA00023125"/>
    </source>
</evidence>
<dbReference type="PANTHER" id="PTHR43537">
    <property type="entry name" value="TRANSCRIPTIONAL REGULATOR, GNTR FAMILY"/>
    <property type="match status" value="1"/>
</dbReference>
<dbReference type="SUPFAM" id="SSF48008">
    <property type="entry name" value="GntR ligand-binding domain-like"/>
    <property type="match status" value="1"/>
</dbReference>
<dbReference type="SMART" id="SM00345">
    <property type="entry name" value="HTH_GNTR"/>
    <property type="match status" value="1"/>
</dbReference>
<evidence type="ECO:0000256" key="3">
    <source>
        <dbReference type="ARBA" id="ARBA00023163"/>
    </source>
</evidence>
<protein>
    <submittedName>
        <fullName evidence="5">DNA-binding transcriptional regulator, GntR family</fullName>
    </submittedName>
</protein>
<gene>
    <name evidence="5" type="ORF">SAMN05216362_12034</name>
</gene>
<reference evidence="5 6" key="1">
    <citation type="submission" date="2016-10" db="EMBL/GenBank/DDBJ databases">
        <authorList>
            <person name="de Groot N.N."/>
        </authorList>
    </citation>
    <scope>NUCLEOTIDE SEQUENCE [LARGE SCALE GENOMIC DNA]</scope>
    <source>
        <strain evidence="5 6">DSM 21633</strain>
    </source>
</reference>
<dbReference type="SMART" id="SM00895">
    <property type="entry name" value="FCD"/>
    <property type="match status" value="1"/>
</dbReference>
<evidence type="ECO:0000313" key="6">
    <source>
        <dbReference type="Proteomes" id="UP000199427"/>
    </source>
</evidence>
<dbReference type="InterPro" id="IPR036388">
    <property type="entry name" value="WH-like_DNA-bd_sf"/>
</dbReference>
<proteinExistence type="predicted"/>
<dbReference type="GO" id="GO:0003700">
    <property type="term" value="F:DNA-binding transcription factor activity"/>
    <property type="evidence" value="ECO:0007669"/>
    <property type="project" value="InterPro"/>
</dbReference>
<evidence type="ECO:0000259" key="4">
    <source>
        <dbReference type="PROSITE" id="PS50949"/>
    </source>
</evidence>
<dbReference type="RefSeq" id="WP_091773856.1">
    <property type="nucleotide sequence ID" value="NZ_FOES01000020.1"/>
</dbReference>
<evidence type="ECO:0000313" key="5">
    <source>
        <dbReference type="EMBL" id="SEQ64394.1"/>
    </source>
</evidence>
<dbReference type="AlphaFoldDB" id="A0A1H9HPX7"/>
<name>A0A1H9HPX7_9BACI</name>
<dbReference type="Gene3D" id="1.20.120.530">
    <property type="entry name" value="GntR ligand-binding domain-like"/>
    <property type="match status" value="1"/>
</dbReference>
<keyword evidence="6" id="KW-1185">Reference proteome</keyword>
<dbReference type="Pfam" id="PF07729">
    <property type="entry name" value="FCD"/>
    <property type="match status" value="1"/>
</dbReference>
<dbReference type="InterPro" id="IPR036390">
    <property type="entry name" value="WH_DNA-bd_sf"/>
</dbReference>
<dbReference type="InterPro" id="IPR008920">
    <property type="entry name" value="TF_FadR/GntR_C"/>
</dbReference>
<dbReference type="STRING" id="571933.SAMN05216362_12034"/>
<organism evidence="5 6">
    <name type="scientific">Piscibacillus halophilus</name>
    <dbReference type="NCBI Taxonomy" id="571933"/>
    <lineage>
        <taxon>Bacteria</taxon>
        <taxon>Bacillati</taxon>
        <taxon>Bacillota</taxon>
        <taxon>Bacilli</taxon>
        <taxon>Bacillales</taxon>
        <taxon>Bacillaceae</taxon>
        <taxon>Piscibacillus</taxon>
    </lineage>
</organism>
<accession>A0A1H9HPX7</accession>
<dbReference type="GO" id="GO:0003677">
    <property type="term" value="F:DNA binding"/>
    <property type="evidence" value="ECO:0007669"/>
    <property type="project" value="UniProtKB-KW"/>
</dbReference>
<dbReference type="OrthoDB" id="2374506at2"/>
<dbReference type="InterPro" id="IPR000524">
    <property type="entry name" value="Tscrpt_reg_HTH_GntR"/>
</dbReference>
<dbReference type="CDD" id="cd07377">
    <property type="entry name" value="WHTH_GntR"/>
    <property type="match status" value="1"/>
</dbReference>